<evidence type="ECO:0000313" key="3">
    <source>
        <dbReference type="Proteomes" id="UP000241769"/>
    </source>
</evidence>
<evidence type="ECO:0000313" key="2">
    <source>
        <dbReference type="EMBL" id="PRP73949.1"/>
    </source>
</evidence>
<dbReference type="Proteomes" id="UP000241769">
    <property type="component" value="Unassembled WGS sequence"/>
</dbReference>
<name>A0A2P6MQG4_9EUKA</name>
<proteinExistence type="predicted"/>
<dbReference type="PANTHER" id="PTHR14614:SF132">
    <property type="entry name" value="PROTEIN-LYSINE METHYLTRANSFERASE C42C1.13"/>
    <property type="match status" value="1"/>
</dbReference>
<feature type="region of interest" description="Disordered" evidence="1">
    <location>
        <begin position="1"/>
        <end position="45"/>
    </location>
</feature>
<reference evidence="2 3" key="1">
    <citation type="journal article" date="2018" name="Genome Biol. Evol.">
        <title>Multiple Roots of Fruiting Body Formation in Amoebozoa.</title>
        <authorList>
            <person name="Hillmann F."/>
            <person name="Forbes G."/>
            <person name="Novohradska S."/>
            <person name="Ferling I."/>
            <person name="Riege K."/>
            <person name="Groth M."/>
            <person name="Westermann M."/>
            <person name="Marz M."/>
            <person name="Spaller T."/>
            <person name="Winckler T."/>
            <person name="Schaap P."/>
            <person name="Glockner G."/>
        </authorList>
    </citation>
    <scope>NUCLEOTIDE SEQUENCE [LARGE SCALE GENOMIC DNA]</scope>
    <source>
        <strain evidence="2 3">Jena</strain>
    </source>
</reference>
<evidence type="ECO:0000256" key="1">
    <source>
        <dbReference type="SAM" id="MobiDB-lite"/>
    </source>
</evidence>
<keyword evidence="3" id="KW-1185">Reference proteome</keyword>
<accession>A0A2P6MQG4</accession>
<dbReference type="OrthoDB" id="407325at2759"/>
<organism evidence="2 3">
    <name type="scientific">Planoprotostelium fungivorum</name>
    <dbReference type="NCBI Taxonomy" id="1890364"/>
    <lineage>
        <taxon>Eukaryota</taxon>
        <taxon>Amoebozoa</taxon>
        <taxon>Evosea</taxon>
        <taxon>Variosea</taxon>
        <taxon>Cavosteliida</taxon>
        <taxon>Cavosteliaceae</taxon>
        <taxon>Planoprotostelium</taxon>
    </lineage>
</organism>
<dbReference type="PANTHER" id="PTHR14614">
    <property type="entry name" value="HEPATOCELLULAR CARCINOMA-ASSOCIATED ANTIGEN"/>
    <property type="match status" value="1"/>
</dbReference>
<sequence>MSKKKEKTPEEREKKFFNSFDFFDDEDEDRHADTPSGTSDGTLEMDLSSVNSKKDRDTQHGKVLAGISTTTSLPFFEHKILMKQDTHECGGHLWRSATVLMSFMENTTHFPPQEDGKSHWYKKRIIELGAGTGLLGIALAKTGASVIVTDQESLVPLMRENATLNQLSETDVTVDKLSWGEEDCTRYKTEKIDYIIASDCVYLEFTFEALIETMMDLADASTTIIMSFQKRRKGDNRFWRMAGKKFEIKRIPLESYSNSHERVMINFLTKK</sequence>
<dbReference type="CDD" id="cd02440">
    <property type="entry name" value="AdoMet_MTases"/>
    <property type="match status" value="1"/>
</dbReference>
<dbReference type="InterPro" id="IPR019410">
    <property type="entry name" value="Methyltransf_16"/>
</dbReference>
<protein>
    <submittedName>
        <fullName evidence="2">Uncharacterized protein</fullName>
    </submittedName>
</protein>
<dbReference type="Pfam" id="PF10294">
    <property type="entry name" value="Methyltransf_16"/>
    <property type="match status" value="1"/>
</dbReference>
<gene>
    <name evidence="2" type="ORF">PROFUN_08142</name>
</gene>
<dbReference type="InterPro" id="IPR029063">
    <property type="entry name" value="SAM-dependent_MTases_sf"/>
</dbReference>
<comment type="caution">
    <text evidence="2">The sequence shown here is derived from an EMBL/GenBank/DDBJ whole genome shotgun (WGS) entry which is preliminary data.</text>
</comment>
<dbReference type="EMBL" id="MDYQ01000520">
    <property type="protein sequence ID" value="PRP73949.1"/>
    <property type="molecule type" value="Genomic_DNA"/>
</dbReference>
<dbReference type="STRING" id="1890364.A0A2P6MQG4"/>
<dbReference type="AlphaFoldDB" id="A0A2P6MQG4"/>
<feature type="compositionally biased region" description="Basic and acidic residues" evidence="1">
    <location>
        <begin position="7"/>
        <end position="16"/>
    </location>
</feature>
<dbReference type="Gene3D" id="3.40.50.150">
    <property type="entry name" value="Vaccinia Virus protein VP39"/>
    <property type="match status" value="1"/>
</dbReference>
<dbReference type="InParanoid" id="A0A2P6MQG4"/>
<dbReference type="SUPFAM" id="SSF53335">
    <property type="entry name" value="S-adenosyl-L-methionine-dependent methyltransferases"/>
    <property type="match status" value="1"/>
</dbReference>